<evidence type="ECO:0008006" key="11">
    <source>
        <dbReference type="Google" id="ProtNLM"/>
    </source>
</evidence>
<dbReference type="Pfam" id="PF14659">
    <property type="entry name" value="Phage_int_SAM_3"/>
    <property type="match status" value="1"/>
</dbReference>
<accession>A0A178MX02</accession>
<dbReference type="InterPro" id="IPR010998">
    <property type="entry name" value="Integrase_recombinase_N"/>
</dbReference>
<keyword evidence="3 5" id="KW-0238">DNA-binding</keyword>
<evidence type="ECO:0000256" key="3">
    <source>
        <dbReference type="ARBA" id="ARBA00023125"/>
    </source>
</evidence>
<gene>
    <name evidence="9" type="ORF">A6A04_12285</name>
</gene>
<dbReference type="SUPFAM" id="SSF56349">
    <property type="entry name" value="DNA breaking-rejoining enzymes"/>
    <property type="match status" value="1"/>
</dbReference>
<dbReference type="Pfam" id="PF00589">
    <property type="entry name" value="Phage_integrase"/>
    <property type="match status" value="1"/>
</dbReference>
<evidence type="ECO:0000256" key="1">
    <source>
        <dbReference type="ARBA" id="ARBA00008857"/>
    </source>
</evidence>
<name>A0A178MX02_9PROT</name>
<keyword evidence="4" id="KW-0233">DNA recombination</keyword>
<feature type="compositionally biased region" description="Polar residues" evidence="6">
    <location>
        <begin position="406"/>
        <end position="415"/>
    </location>
</feature>
<dbReference type="InterPro" id="IPR013762">
    <property type="entry name" value="Integrase-like_cat_sf"/>
</dbReference>
<keyword evidence="2" id="KW-0229">DNA integration</keyword>
<dbReference type="InterPro" id="IPR011010">
    <property type="entry name" value="DNA_brk_join_enz"/>
</dbReference>
<feature type="domain" description="Core-binding (CB)" evidence="8">
    <location>
        <begin position="71"/>
        <end position="152"/>
    </location>
</feature>
<evidence type="ECO:0000256" key="5">
    <source>
        <dbReference type="PROSITE-ProRule" id="PRU01248"/>
    </source>
</evidence>
<dbReference type="OrthoDB" id="9785687at2"/>
<protein>
    <recommendedName>
        <fullName evidence="11">Integrase</fullName>
    </recommendedName>
</protein>
<comment type="caution">
    <text evidence="9">The sequence shown here is derived from an EMBL/GenBank/DDBJ whole genome shotgun (WGS) entry which is preliminary data.</text>
</comment>
<dbReference type="PANTHER" id="PTHR30629:SF2">
    <property type="entry name" value="PROPHAGE INTEGRASE INTS-RELATED"/>
    <property type="match status" value="1"/>
</dbReference>
<dbReference type="GO" id="GO:0015074">
    <property type="term" value="P:DNA integration"/>
    <property type="evidence" value="ECO:0007669"/>
    <property type="project" value="UniProtKB-KW"/>
</dbReference>
<evidence type="ECO:0000259" key="7">
    <source>
        <dbReference type="PROSITE" id="PS51898"/>
    </source>
</evidence>
<dbReference type="GO" id="GO:0003677">
    <property type="term" value="F:DNA binding"/>
    <property type="evidence" value="ECO:0007669"/>
    <property type="project" value="UniProtKB-UniRule"/>
</dbReference>
<organism evidence="9 10">
    <name type="scientific">Paramagnetospirillum marisnigri</name>
    <dbReference type="NCBI Taxonomy" id="1285242"/>
    <lineage>
        <taxon>Bacteria</taxon>
        <taxon>Pseudomonadati</taxon>
        <taxon>Pseudomonadota</taxon>
        <taxon>Alphaproteobacteria</taxon>
        <taxon>Rhodospirillales</taxon>
        <taxon>Magnetospirillaceae</taxon>
        <taxon>Paramagnetospirillum</taxon>
    </lineage>
</organism>
<keyword evidence="10" id="KW-1185">Reference proteome</keyword>
<evidence type="ECO:0000256" key="6">
    <source>
        <dbReference type="SAM" id="MobiDB-lite"/>
    </source>
</evidence>
<reference evidence="9 10" key="1">
    <citation type="submission" date="2016-04" db="EMBL/GenBank/DDBJ databases">
        <title>Draft genome sequence of freshwater magnetotactic bacteria Magnetospirillum marisnigri SP-1 and Magnetospirillum moscoviense BB-1.</title>
        <authorList>
            <person name="Koziaeva V."/>
            <person name="Dziuba M.V."/>
            <person name="Ivanov T.M."/>
            <person name="Kuznetsov B."/>
            <person name="Grouzdev D.S."/>
        </authorList>
    </citation>
    <scope>NUCLEOTIDE SEQUENCE [LARGE SCALE GENOMIC DNA]</scope>
    <source>
        <strain evidence="9 10">SP-1</strain>
    </source>
</reference>
<dbReference type="Gene3D" id="1.10.443.10">
    <property type="entry name" value="Intergrase catalytic core"/>
    <property type="match status" value="1"/>
</dbReference>
<comment type="similarity">
    <text evidence="1">Belongs to the 'phage' integrase family.</text>
</comment>
<dbReference type="InterPro" id="IPR004107">
    <property type="entry name" value="Integrase_SAM-like_N"/>
</dbReference>
<dbReference type="GO" id="GO:0006310">
    <property type="term" value="P:DNA recombination"/>
    <property type="evidence" value="ECO:0007669"/>
    <property type="project" value="UniProtKB-KW"/>
</dbReference>
<feature type="compositionally biased region" description="Basic and acidic residues" evidence="6">
    <location>
        <begin position="393"/>
        <end position="405"/>
    </location>
</feature>
<evidence type="ECO:0000313" key="10">
    <source>
        <dbReference type="Proteomes" id="UP000078428"/>
    </source>
</evidence>
<dbReference type="InterPro" id="IPR002104">
    <property type="entry name" value="Integrase_catalytic"/>
</dbReference>
<evidence type="ECO:0000256" key="4">
    <source>
        <dbReference type="ARBA" id="ARBA00023172"/>
    </source>
</evidence>
<dbReference type="InterPro" id="IPR050808">
    <property type="entry name" value="Phage_Integrase"/>
</dbReference>
<dbReference type="RefSeq" id="WP_068489635.1">
    <property type="nucleotide sequence ID" value="NZ_LWQT01000037.1"/>
</dbReference>
<evidence type="ECO:0000259" key="8">
    <source>
        <dbReference type="PROSITE" id="PS51900"/>
    </source>
</evidence>
<dbReference type="CDD" id="cd01189">
    <property type="entry name" value="INT_ICEBs1_C_like"/>
    <property type="match status" value="1"/>
</dbReference>
<evidence type="ECO:0000313" key="9">
    <source>
        <dbReference type="EMBL" id="OAN54018.1"/>
    </source>
</evidence>
<evidence type="ECO:0000256" key="2">
    <source>
        <dbReference type="ARBA" id="ARBA00022908"/>
    </source>
</evidence>
<feature type="region of interest" description="Disordered" evidence="6">
    <location>
        <begin position="380"/>
        <end position="415"/>
    </location>
</feature>
<dbReference type="AlphaFoldDB" id="A0A178MX02"/>
<dbReference type="InterPro" id="IPR044068">
    <property type="entry name" value="CB"/>
</dbReference>
<dbReference type="EMBL" id="LWQT01000037">
    <property type="protein sequence ID" value="OAN54018.1"/>
    <property type="molecule type" value="Genomic_DNA"/>
</dbReference>
<dbReference type="PROSITE" id="PS51900">
    <property type="entry name" value="CB"/>
    <property type="match status" value="1"/>
</dbReference>
<dbReference type="Proteomes" id="UP000078428">
    <property type="component" value="Unassembled WGS sequence"/>
</dbReference>
<proteinExistence type="inferred from homology"/>
<dbReference type="Gene3D" id="1.10.150.130">
    <property type="match status" value="1"/>
</dbReference>
<dbReference type="PROSITE" id="PS51898">
    <property type="entry name" value="TYR_RECOMBINASE"/>
    <property type="match status" value="1"/>
</dbReference>
<dbReference type="PANTHER" id="PTHR30629">
    <property type="entry name" value="PROPHAGE INTEGRASE"/>
    <property type="match status" value="1"/>
</dbReference>
<feature type="domain" description="Tyr recombinase" evidence="7">
    <location>
        <begin position="181"/>
        <end position="380"/>
    </location>
</feature>
<dbReference type="STRING" id="1285242.A6A04_12285"/>
<sequence length="415" mass="45829">MANGSVYQLIRDGKPVLRKDGKAIWCVEYKATDGKRVTKSTFRTKREAESYLAEATVEKRKGVHVADRDSITIEKACENWLKDAAANGLERSTQDQYERHVRLYIKPRLGDKKLSQLTMADVSTFRDDVAAGSPKMSAKVFTSLRSIIALAQEKGFVATNVCAAIRRSRRSQGKRHAAPASKVVIPTQVEVGKLLKAAAEHYPGKYHAMLATAIFTGLRLSELRGLIWDNVDLDGAALKVLQRADEFGEIGSPKSKTSTRTIPLGPSLVTILRAWKLAQPLAERGRGLVFPNGVGNVEFASNIHDRFIQPVQVKAELAATDEEAPFSWHDFRHLYASVQIALGKTVVEVQKLLGHSTPSTTLNVYAHMFEAREEKRNAGADAEAALLGTSQNKSERKADSRKITEKSSVTRIKPR</sequence>